<evidence type="ECO:0000313" key="1">
    <source>
        <dbReference type="Proteomes" id="UP000025227"/>
    </source>
</evidence>
<dbReference type="Proteomes" id="UP000025227">
    <property type="component" value="Unplaced"/>
</dbReference>
<evidence type="ECO:0000313" key="2">
    <source>
        <dbReference type="WBParaSite" id="HCON_00090295-00001"/>
    </source>
</evidence>
<name>A0A7I4YEJ4_HAECO</name>
<keyword evidence="1" id="KW-1185">Reference proteome</keyword>
<dbReference type="AlphaFoldDB" id="A0A7I4YEJ4"/>
<accession>A0A7I4YEJ4</accession>
<sequence length="96" mass="10907">MESQGNDVLERIQILIHVQKTHLTTATLRYRSVDPSEPRPTYQQFNHSPLLLSPLPRHHSLLTISISIKQSADVKTATQNALFSSRMSFVQRTISP</sequence>
<proteinExistence type="predicted"/>
<organism evidence="1 2">
    <name type="scientific">Haemonchus contortus</name>
    <name type="common">Barber pole worm</name>
    <dbReference type="NCBI Taxonomy" id="6289"/>
    <lineage>
        <taxon>Eukaryota</taxon>
        <taxon>Metazoa</taxon>
        <taxon>Ecdysozoa</taxon>
        <taxon>Nematoda</taxon>
        <taxon>Chromadorea</taxon>
        <taxon>Rhabditida</taxon>
        <taxon>Rhabditina</taxon>
        <taxon>Rhabditomorpha</taxon>
        <taxon>Strongyloidea</taxon>
        <taxon>Trichostrongylidae</taxon>
        <taxon>Haemonchus</taxon>
    </lineage>
</organism>
<reference evidence="2" key="1">
    <citation type="submission" date="2020-12" db="UniProtKB">
        <authorList>
            <consortium name="WormBaseParasite"/>
        </authorList>
    </citation>
    <scope>IDENTIFICATION</scope>
    <source>
        <strain evidence="2">MHco3</strain>
    </source>
</reference>
<protein>
    <submittedName>
        <fullName evidence="2">Ovule protein</fullName>
    </submittedName>
</protein>
<dbReference type="WBParaSite" id="HCON_00090295-00001">
    <property type="protein sequence ID" value="HCON_00090295-00001"/>
    <property type="gene ID" value="HCON_00090295"/>
</dbReference>